<evidence type="ECO:0000256" key="1">
    <source>
        <dbReference type="SAM" id="MobiDB-lite"/>
    </source>
</evidence>
<dbReference type="AlphaFoldDB" id="A0A2S3HW15"/>
<dbReference type="Gramene" id="PAN31195">
    <property type="protein sequence ID" value="PAN31195"/>
    <property type="gene ID" value="PAHAL_5G403500"/>
</dbReference>
<dbReference type="EMBL" id="CM008050">
    <property type="protein sequence ID" value="PAN31195.1"/>
    <property type="molecule type" value="Genomic_DNA"/>
</dbReference>
<accession>A0A2S3HW15</accession>
<gene>
    <name evidence="2" type="ORF">PAHAL_5G403500</name>
</gene>
<protein>
    <submittedName>
        <fullName evidence="2">Uncharacterized protein</fullName>
    </submittedName>
</protein>
<reference evidence="2" key="1">
    <citation type="submission" date="2018-04" db="EMBL/GenBank/DDBJ databases">
        <title>WGS assembly of Panicum hallii.</title>
        <authorList>
            <person name="Lovell J."/>
            <person name="Jenkins J."/>
            <person name="Lowry D."/>
            <person name="Mamidi S."/>
            <person name="Sreedasyam A."/>
            <person name="Weng X."/>
            <person name="Barry K."/>
            <person name="Bonette J."/>
            <person name="Campitelli B."/>
            <person name="Daum C."/>
            <person name="Gordon S."/>
            <person name="Gould B."/>
            <person name="Lipzen A."/>
            <person name="Macqueen A."/>
            <person name="Palacio-Mejia J."/>
            <person name="Plott C."/>
            <person name="Shakirov E."/>
            <person name="Shu S."/>
            <person name="Yoshinaga Y."/>
            <person name="Zane M."/>
            <person name="Rokhsar D."/>
            <person name="Grimwood J."/>
            <person name="Schmutz J."/>
            <person name="Juenger T."/>
        </authorList>
    </citation>
    <scope>NUCLEOTIDE SEQUENCE [LARGE SCALE GENOMIC DNA]</scope>
    <source>
        <strain evidence="2">FIL2</strain>
    </source>
</reference>
<feature type="region of interest" description="Disordered" evidence="1">
    <location>
        <begin position="58"/>
        <end position="93"/>
    </location>
</feature>
<evidence type="ECO:0000313" key="2">
    <source>
        <dbReference type="EMBL" id="PAN31195.1"/>
    </source>
</evidence>
<sequence length="155" mass="17168">MLQFDSCSANIGSWDQHKIKKISTPAPIFSPLELMQKSASADRANQLRIQVDQVLRSAHTARSRATGPTEEMSARGGDARQAQPAQSRGSRPVDHVAVAEEDMLLVIRHDLYIKVIRILGPLSASYDIYLPGDLRVTASTLNTQLMPRLQVYKTN</sequence>
<organism evidence="2">
    <name type="scientific">Panicum hallii</name>
    <dbReference type="NCBI Taxonomy" id="206008"/>
    <lineage>
        <taxon>Eukaryota</taxon>
        <taxon>Viridiplantae</taxon>
        <taxon>Streptophyta</taxon>
        <taxon>Embryophyta</taxon>
        <taxon>Tracheophyta</taxon>
        <taxon>Spermatophyta</taxon>
        <taxon>Magnoliopsida</taxon>
        <taxon>Liliopsida</taxon>
        <taxon>Poales</taxon>
        <taxon>Poaceae</taxon>
        <taxon>PACMAD clade</taxon>
        <taxon>Panicoideae</taxon>
        <taxon>Panicodae</taxon>
        <taxon>Paniceae</taxon>
        <taxon>Panicinae</taxon>
        <taxon>Panicum</taxon>
        <taxon>Panicum sect. Panicum</taxon>
    </lineage>
</organism>
<proteinExistence type="predicted"/>
<name>A0A2S3HW15_9POAL</name>
<dbReference type="Proteomes" id="UP000243499">
    <property type="component" value="Chromosome 5"/>
</dbReference>